<reference evidence="2 3" key="1">
    <citation type="submission" date="2011-10" db="EMBL/GenBank/DDBJ databases">
        <title>The Improved High-Quality Draft genome of Leptonema illini DSM 21528.</title>
        <authorList>
            <consortium name="US DOE Joint Genome Institute (JGI-PGF)"/>
            <person name="Lucas S."/>
            <person name="Copeland A."/>
            <person name="Lapidus A."/>
            <person name="Glavina del Rio T."/>
            <person name="Dalin E."/>
            <person name="Tice H."/>
            <person name="Bruce D."/>
            <person name="Goodwin L."/>
            <person name="Pitluck S."/>
            <person name="Peters L."/>
            <person name="Mikhailova N."/>
            <person name="Held B."/>
            <person name="Kyrpides N."/>
            <person name="Mavromatis K."/>
            <person name="Ivanova N."/>
            <person name="Markowitz V."/>
            <person name="Cheng J.-F."/>
            <person name="Hugenholtz P."/>
            <person name="Woyke T."/>
            <person name="Wu D."/>
            <person name="Gronow S."/>
            <person name="Wellnitz S."/>
            <person name="Brambilla E.-M."/>
            <person name="Klenk H.-P."/>
            <person name="Eisen J.A."/>
        </authorList>
    </citation>
    <scope>NUCLEOTIDE SEQUENCE [LARGE SCALE GENOMIC DNA]</scope>
    <source>
        <strain evidence="2 3">DSM 21528</strain>
    </source>
</reference>
<dbReference type="EMBL" id="JH597773">
    <property type="protein sequence ID" value="EHQ08302.1"/>
    <property type="molecule type" value="Genomic_DNA"/>
</dbReference>
<protein>
    <submittedName>
        <fullName evidence="2">Uncharacterized protein</fullName>
    </submittedName>
</protein>
<dbReference type="AlphaFoldDB" id="H2CL51"/>
<evidence type="ECO:0000256" key="1">
    <source>
        <dbReference type="SAM" id="MobiDB-lite"/>
    </source>
</evidence>
<dbReference type="RefSeq" id="WP_002774846.1">
    <property type="nucleotide sequence ID" value="NZ_JH597773.1"/>
</dbReference>
<dbReference type="Proteomes" id="UP000005737">
    <property type="component" value="Unassembled WGS sequence"/>
</dbReference>
<gene>
    <name evidence="2" type="ORF">Lepil_3645</name>
</gene>
<evidence type="ECO:0000313" key="3">
    <source>
        <dbReference type="Proteomes" id="UP000005737"/>
    </source>
</evidence>
<feature type="region of interest" description="Disordered" evidence="1">
    <location>
        <begin position="331"/>
        <end position="381"/>
    </location>
</feature>
<dbReference type="HOGENOM" id="CLU_725220_0_0_12"/>
<accession>H2CL51</accession>
<evidence type="ECO:0000313" key="2">
    <source>
        <dbReference type="EMBL" id="EHQ08302.1"/>
    </source>
</evidence>
<sequence>MSEWIVDKKNGIARFGQTAEMNANGTGRLRLSMENGVLLAAEQDADAASTEGFRLDGGFLFRPFRMLSAVLVDGYWLDFTDAKMLEAATPLFGGVTIFTNHRPDVNDWIGVTQSPRFTQSKGVPGIDAEFKIDATDYPRIAKGLQLDPPAIKANSVGLTFTANRSHPDMGSEFWSNLGREVDGQVVRFIVTSIKRVLETSLVYAGADPYAGALSAPDRQFFISSNDTEKPMPTEQHAEDLQASLTSLQAELAEKDTALKSYTELGTVEEFKALRSEQASALNAVRDRALAVYLSLEGEKANDTMKGIIESASFEQATALHADFQQKLEERHPLSCPSCGKAGLTRASSERPAPPEGSSSSVDRADQVDVSTVKMSAKNGAR</sequence>
<organism evidence="2 3">
    <name type="scientific">Leptonema illini DSM 21528</name>
    <dbReference type="NCBI Taxonomy" id="929563"/>
    <lineage>
        <taxon>Bacteria</taxon>
        <taxon>Pseudomonadati</taxon>
        <taxon>Spirochaetota</taxon>
        <taxon>Spirochaetia</taxon>
        <taxon>Leptospirales</taxon>
        <taxon>Leptospiraceae</taxon>
        <taxon>Leptonema</taxon>
    </lineage>
</organism>
<keyword evidence="3" id="KW-1185">Reference proteome</keyword>
<name>H2CL51_9LEPT</name>
<dbReference type="STRING" id="183.GCA_002009735_02078"/>
<proteinExistence type="predicted"/>